<reference evidence="1" key="1">
    <citation type="submission" date="2022-06" db="EMBL/GenBank/DDBJ databases">
        <title>Complete Genome of Aeromonas sp. Strain SOD01 Isolated from an Urban Freshwater Stream.</title>
        <authorList>
            <person name="Williams L.E."/>
            <person name="Brysgel T."/>
            <person name="Capestro E.M."/>
            <person name="Foltz G.V."/>
            <person name="Gardner A.E."/>
            <person name="Ingrassia J."/>
            <person name="Peterson E."/>
            <person name="Arruda J."/>
            <person name="Flaherty I."/>
            <person name="Hunt M."/>
            <person name="Pappas G."/>
            <person name="Ramsaran S."/>
            <person name="Rocha M."/>
        </authorList>
    </citation>
    <scope>NUCLEOTIDE SEQUENCE</scope>
    <source>
        <strain evidence="1">SOD01</strain>
    </source>
</reference>
<sequence>MKSEYLITFDVQENLCTTVEKFRSLLVAHSSISFSKKEQSFSYNGIIFPYILAQGTLTDNSIYYDLTIECSDESQHEDYKSLLKEIRKVCTKTSGRNIIILHDGVGEEYCQKGYPIVYRTENLMRKLIAKFMAISIGYDWSDASTPKEVLDSVRTENKKEKTNFLHEVDFIQLSNFLFKKYTKADANRFIDSLKDKTDDELVRVGELKQYSPFTNWEKYFAKKVQCESEYLRTKWEKLYEYRCKIAHCRGISKLELAELTNISNDICQKIQAALDSIGDMHIEESEREELAENFSGMANKLAGEYIEKYNKLVHIVRTACELSSNDDDSYGKHETNKTNIRMQARYLYDNKGLIDKNTSDDIINLQTFRNKIVHQVGIVSISESELAGNSLTLDTVIETLSSLKLEDITSKKGINLRNTK</sequence>
<dbReference type="EMBL" id="CP099717">
    <property type="protein sequence ID" value="USV58032.1"/>
    <property type="molecule type" value="Genomic_DNA"/>
</dbReference>
<evidence type="ECO:0000313" key="1">
    <source>
        <dbReference type="EMBL" id="USV58032.1"/>
    </source>
</evidence>
<protein>
    <submittedName>
        <fullName evidence="1">HEPN domain-containing protein</fullName>
    </submittedName>
</protein>
<name>A0AAE9MHV5_9GAMM</name>
<dbReference type="RefSeq" id="WP_252995525.1">
    <property type="nucleotide sequence ID" value="NZ_CP099717.1"/>
</dbReference>
<dbReference type="AlphaFoldDB" id="A0AAE9MHV5"/>
<gene>
    <name evidence="1" type="ORF">NHF51_02235</name>
</gene>
<evidence type="ECO:0000313" key="2">
    <source>
        <dbReference type="Proteomes" id="UP001056890"/>
    </source>
</evidence>
<accession>A0AAE9MHV5</accession>
<keyword evidence="2" id="KW-1185">Reference proteome</keyword>
<organism evidence="1 2">
    <name type="scientific">Aeromonas encheleia</name>
    <dbReference type="NCBI Taxonomy" id="73010"/>
    <lineage>
        <taxon>Bacteria</taxon>
        <taxon>Pseudomonadati</taxon>
        <taxon>Pseudomonadota</taxon>
        <taxon>Gammaproteobacteria</taxon>
        <taxon>Aeromonadales</taxon>
        <taxon>Aeromonadaceae</taxon>
        <taxon>Aeromonas</taxon>
    </lineage>
</organism>
<proteinExistence type="predicted"/>
<dbReference type="Proteomes" id="UP001056890">
    <property type="component" value="Chromosome"/>
</dbReference>